<accession>A0ACB7PK28</accession>
<organism evidence="1 2">
    <name type="scientific">Chaetomium tenue</name>
    <dbReference type="NCBI Taxonomy" id="1854479"/>
    <lineage>
        <taxon>Eukaryota</taxon>
        <taxon>Fungi</taxon>
        <taxon>Dikarya</taxon>
        <taxon>Ascomycota</taxon>
        <taxon>Pezizomycotina</taxon>
        <taxon>Sordariomycetes</taxon>
        <taxon>Sordariomycetidae</taxon>
        <taxon>Sordariales</taxon>
        <taxon>Chaetomiaceae</taxon>
        <taxon>Chaetomium</taxon>
    </lineage>
</organism>
<dbReference type="EMBL" id="JAGIZQ010000002">
    <property type="protein sequence ID" value="KAH6640117.1"/>
    <property type="molecule type" value="Genomic_DNA"/>
</dbReference>
<protein>
    <submittedName>
        <fullName evidence="1">Uncharacterized protein</fullName>
    </submittedName>
</protein>
<name>A0ACB7PK28_9PEZI</name>
<dbReference type="Proteomes" id="UP000724584">
    <property type="component" value="Unassembled WGS sequence"/>
</dbReference>
<reference evidence="1 2" key="1">
    <citation type="journal article" date="2021" name="Nat. Commun.">
        <title>Genetic determinants of endophytism in the Arabidopsis root mycobiome.</title>
        <authorList>
            <person name="Mesny F."/>
            <person name="Miyauchi S."/>
            <person name="Thiergart T."/>
            <person name="Pickel B."/>
            <person name="Atanasova L."/>
            <person name="Karlsson M."/>
            <person name="Huettel B."/>
            <person name="Barry K.W."/>
            <person name="Haridas S."/>
            <person name="Chen C."/>
            <person name="Bauer D."/>
            <person name="Andreopoulos W."/>
            <person name="Pangilinan J."/>
            <person name="LaButti K."/>
            <person name="Riley R."/>
            <person name="Lipzen A."/>
            <person name="Clum A."/>
            <person name="Drula E."/>
            <person name="Henrissat B."/>
            <person name="Kohler A."/>
            <person name="Grigoriev I.V."/>
            <person name="Martin F.M."/>
            <person name="Hacquard S."/>
        </authorList>
    </citation>
    <scope>NUCLEOTIDE SEQUENCE [LARGE SCALE GENOMIC DNA]</scope>
    <source>
        <strain evidence="1 2">MPI-SDFR-AT-0079</strain>
    </source>
</reference>
<evidence type="ECO:0000313" key="1">
    <source>
        <dbReference type="EMBL" id="KAH6640117.1"/>
    </source>
</evidence>
<gene>
    <name evidence="1" type="ORF">F5144DRAFT_86423</name>
</gene>
<sequence length="104" mass="11350">MSDILEAIKDAIIPKRREQATVETYDPHTRGPYPDRASAENNQPQVSPPRAPAEAQHSSRVERNDLGSASDKYRSRAGSGDELADYGEAMAKPVHKEGGKYGLS</sequence>
<proteinExistence type="predicted"/>
<evidence type="ECO:0000313" key="2">
    <source>
        <dbReference type="Proteomes" id="UP000724584"/>
    </source>
</evidence>
<comment type="caution">
    <text evidence="1">The sequence shown here is derived from an EMBL/GenBank/DDBJ whole genome shotgun (WGS) entry which is preliminary data.</text>
</comment>
<keyword evidence="2" id="KW-1185">Reference proteome</keyword>